<organism evidence="5 6">
    <name type="scientific">Eubacterium plexicaudatum ASF492</name>
    <dbReference type="NCBI Taxonomy" id="1235802"/>
    <lineage>
        <taxon>Bacteria</taxon>
        <taxon>Bacillati</taxon>
        <taxon>Bacillota</taxon>
        <taxon>Clostridia</taxon>
        <taxon>Eubacteriales</taxon>
        <taxon>Eubacteriaceae</taxon>
        <taxon>Eubacterium</taxon>
    </lineage>
</organism>
<evidence type="ECO:0000256" key="1">
    <source>
        <dbReference type="ARBA" id="ARBA00011046"/>
    </source>
</evidence>
<evidence type="ECO:0000256" key="2">
    <source>
        <dbReference type="ARBA" id="ARBA00023015"/>
    </source>
</evidence>
<dbReference type="PATRIC" id="fig|1235802.3.peg.2069"/>
<name>N2AQQ3_9FIRM</name>
<evidence type="ECO:0008006" key="7">
    <source>
        <dbReference type="Google" id="ProtNLM"/>
    </source>
</evidence>
<dbReference type="InterPro" id="IPR036390">
    <property type="entry name" value="WH_DNA-bd_sf"/>
</dbReference>
<keyword evidence="4" id="KW-0804">Transcription</keyword>
<dbReference type="InterPro" id="IPR036388">
    <property type="entry name" value="WH-like_DNA-bd_sf"/>
</dbReference>
<dbReference type="Gene3D" id="1.10.10.10">
    <property type="entry name" value="Winged helix-like DNA-binding domain superfamily/Winged helix DNA-binding domain"/>
    <property type="match status" value="1"/>
</dbReference>
<reference evidence="5 6" key="1">
    <citation type="journal article" date="2014" name="Genome Announc.">
        <title>Draft genome sequences of the altered schaedler flora, a defined bacterial community from gnotobiotic mice.</title>
        <authorList>
            <person name="Wannemuehler M.J."/>
            <person name="Overstreet A.M."/>
            <person name="Ward D.V."/>
            <person name="Phillips G.J."/>
        </authorList>
    </citation>
    <scope>NUCLEOTIDE SEQUENCE [LARGE SCALE GENOMIC DNA]</scope>
    <source>
        <strain evidence="5 6">ASF492</strain>
    </source>
</reference>
<dbReference type="GO" id="GO:0003677">
    <property type="term" value="F:DNA binding"/>
    <property type="evidence" value="ECO:0007669"/>
    <property type="project" value="UniProtKB-KW"/>
</dbReference>
<protein>
    <recommendedName>
        <fullName evidence="7">Transcriptional regulator</fullName>
    </recommendedName>
</protein>
<evidence type="ECO:0000256" key="4">
    <source>
        <dbReference type="ARBA" id="ARBA00023163"/>
    </source>
</evidence>
<dbReference type="Proteomes" id="UP000012589">
    <property type="component" value="Unassembled WGS sequence"/>
</dbReference>
<gene>
    <name evidence="5" type="ORF">C823_01953</name>
</gene>
<accession>N2AQQ3</accession>
<dbReference type="AlphaFoldDB" id="N2AQQ3"/>
<dbReference type="STRING" id="1235802.C823_01953"/>
<dbReference type="GO" id="GO:0045892">
    <property type="term" value="P:negative regulation of DNA-templated transcription"/>
    <property type="evidence" value="ECO:0007669"/>
    <property type="project" value="InterPro"/>
</dbReference>
<keyword evidence="6" id="KW-1185">Reference proteome</keyword>
<dbReference type="PIRSF" id="PIRSF019455">
    <property type="entry name" value="CopR_AtkY"/>
    <property type="match status" value="1"/>
</dbReference>
<dbReference type="OrthoDB" id="9795583at2"/>
<proteinExistence type="inferred from homology"/>
<keyword evidence="2" id="KW-0805">Transcription regulation</keyword>
<dbReference type="HOGENOM" id="CLU_119090_2_3_9"/>
<dbReference type="eggNOG" id="COG3682">
    <property type="taxonomic scope" value="Bacteria"/>
</dbReference>
<evidence type="ECO:0000256" key="3">
    <source>
        <dbReference type="ARBA" id="ARBA00023125"/>
    </source>
</evidence>
<sequence>MRAKEITECEKVVMKCVWDSPHELSMQEITEMVNTEHGKNWKTQTVSTFLARLVKKDYLKMYRKGRCFYYQPLVDKEEYKDDVLRDYVQFWNGGNMCAFVCGLFGKEDMLSAAEREELKIKINELD</sequence>
<dbReference type="EMBL" id="AQFT01000064">
    <property type="protein sequence ID" value="EMZ28420.1"/>
    <property type="molecule type" value="Genomic_DNA"/>
</dbReference>
<comment type="caution">
    <text evidence="5">The sequence shown here is derived from an EMBL/GenBank/DDBJ whole genome shotgun (WGS) entry which is preliminary data.</text>
</comment>
<comment type="similarity">
    <text evidence="1">Belongs to the BlaI transcriptional regulatory family.</text>
</comment>
<dbReference type="InterPro" id="IPR005650">
    <property type="entry name" value="BlaI_family"/>
</dbReference>
<keyword evidence="3" id="KW-0238">DNA-binding</keyword>
<dbReference type="Pfam" id="PF03965">
    <property type="entry name" value="Penicillinase_R"/>
    <property type="match status" value="1"/>
</dbReference>
<evidence type="ECO:0000313" key="5">
    <source>
        <dbReference type="EMBL" id="EMZ28420.1"/>
    </source>
</evidence>
<dbReference type="SUPFAM" id="SSF46785">
    <property type="entry name" value="Winged helix' DNA-binding domain"/>
    <property type="match status" value="1"/>
</dbReference>
<evidence type="ECO:0000313" key="6">
    <source>
        <dbReference type="Proteomes" id="UP000012589"/>
    </source>
</evidence>